<accession>A0A3B0VKE2</accession>
<evidence type="ECO:0000259" key="2">
    <source>
        <dbReference type="Pfam" id="PF00675"/>
    </source>
</evidence>
<sequence length="428" mass="47313">MTNSIHKTTLSNGLTVVLKEMHHAPVASFMVWYRVGSRHEKPGITGVSHWVEHMMFKGTPTYPNGALDGLVSREGGYWNAFTWVDFTAYYETMPANKIDLALQLEADRMVNTLMTSEEVESERTVIMSERQMYENDPGFQLNEELNAVAFRVHPYHHEVIGDLADLTTMTRDDLYNHYQRHYVPTNAIIIAVGDFVASEMQQRIESLFGSLPAGQPATAVTRQEPAQKGERRVVVQGPGDTAYLTVAYRAPAAAHPDYLPLVLLNAAFAGGSSLGMFGGGGSNKSSRLYKALVNTELAASASGSLTPTIDPYLYAINAIVQAGRSLAEVEAALDAELIRLETDPITEQELSKALKRAKAEFVMAGESITGQAQLLGMTEAVIGDYQWYETVLERLQEITLDDIERVRVAYLRPSQRTVGWYEPNGMNG</sequence>
<dbReference type="InterPro" id="IPR050361">
    <property type="entry name" value="MPP/UQCRC_Complex"/>
</dbReference>
<dbReference type="PANTHER" id="PTHR11851:SF49">
    <property type="entry name" value="MITOCHONDRIAL-PROCESSING PEPTIDASE SUBUNIT ALPHA"/>
    <property type="match status" value="1"/>
</dbReference>
<gene>
    <name evidence="4" type="ORF">MNBD_CHLOROFLEXI01-4685</name>
</gene>
<dbReference type="Gene3D" id="3.30.830.10">
    <property type="entry name" value="Metalloenzyme, LuxS/M16 peptidase-like"/>
    <property type="match status" value="2"/>
</dbReference>
<dbReference type="EMBL" id="UOEU01000719">
    <property type="protein sequence ID" value="VAW38817.1"/>
    <property type="molecule type" value="Genomic_DNA"/>
</dbReference>
<dbReference type="Pfam" id="PF05193">
    <property type="entry name" value="Peptidase_M16_C"/>
    <property type="match status" value="1"/>
</dbReference>
<feature type="domain" description="Peptidase M16 C-terminal" evidence="3">
    <location>
        <begin position="169"/>
        <end position="355"/>
    </location>
</feature>
<evidence type="ECO:0000256" key="1">
    <source>
        <dbReference type="ARBA" id="ARBA00007261"/>
    </source>
</evidence>
<dbReference type="GO" id="GO:0046872">
    <property type="term" value="F:metal ion binding"/>
    <property type="evidence" value="ECO:0007669"/>
    <property type="project" value="InterPro"/>
</dbReference>
<name>A0A3B0VKE2_9ZZZZ</name>
<evidence type="ECO:0000259" key="3">
    <source>
        <dbReference type="Pfam" id="PF05193"/>
    </source>
</evidence>
<dbReference type="InterPro" id="IPR007863">
    <property type="entry name" value="Peptidase_M16_C"/>
</dbReference>
<proteinExistence type="inferred from homology"/>
<dbReference type="InterPro" id="IPR011249">
    <property type="entry name" value="Metalloenz_LuxS/M16"/>
</dbReference>
<feature type="domain" description="Peptidase M16 N-terminal" evidence="2">
    <location>
        <begin position="16"/>
        <end position="161"/>
    </location>
</feature>
<reference evidence="4" key="1">
    <citation type="submission" date="2018-06" db="EMBL/GenBank/DDBJ databases">
        <authorList>
            <person name="Zhirakovskaya E."/>
        </authorList>
    </citation>
    <scope>NUCLEOTIDE SEQUENCE</scope>
</reference>
<dbReference type="PANTHER" id="PTHR11851">
    <property type="entry name" value="METALLOPROTEASE"/>
    <property type="match status" value="1"/>
</dbReference>
<organism evidence="4">
    <name type="scientific">hydrothermal vent metagenome</name>
    <dbReference type="NCBI Taxonomy" id="652676"/>
    <lineage>
        <taxon>unclassified sequences</taxon>
        <taxon>metagenomes</taxon>
        <taxon>ecological metagenomes</taxon>
    </lineage>
</organism>
<protein>
    <submittedName>
        <fullName evidence="4">Peptidase</fullName>
    </submittedName>
</protein>
<comment type="similarity">
    <text evidence="1">Belongs to the peptidase M16 family.</text>
</comment>
<dbReference type="InterPro" id="IPR011765">
    <property type="entry name" value="Pept_M16_N"/>
</dbReference>
<evidence type="ECO:0000313" key="4">
    <source>
        <dbReference type="EMBL" id="VAW38817.1"/>
    </source>
</evidence>
<dbReference type="SUPFAM" id="SSF63411">
    <property type="entry name" value="LuxS/MPP-like metallohydrolase"/>
    <property type="match status" value="2"/>
</dbReference>
<dbReference type="AlphaFoldDB" id="A0A3B0VKE2"/>
<dbReference type="Pfam" id="PF00675">
    <property type="entry name" value="Peptidase_M16"/>
    <property type="match status" value="1"/>
</dbReference>